<gene>
    <name evidence="3" type="ORF">SEMRO_373_G128970.1</name>
</gene>
<feature type="coiled-coil region" evidence="1">
    <location>
        <begin position="424"/>
        <end position="465"/>
    </location>
</feature>
<feature type="compositionally biased region" description="Basic and acidic residues" evidence="2">
    <location>
        <begin position="113"/>
        <end position="160"/>
    </location>
</feature>
<dbReference type="EMBL" id="CAICTM010000372">
    <property type="protein sequence ID" value="CAB9509052.1"/>
    <property type="molecule type" value="Genomic_DNA"/>
</dbReference>
<evidence type="ECO:0000256" key="2">
    <source>
        <dbReference type="SAM" id="MobiDB-lite"/>
    </source>
</evidence>
<name>A0A9N8HDR1_9STRA</name>
<feature type="compositionally biased region" description="Polar residues" evidence="2">
    <location>
        <begin position="316"/>
        <end position="326"/>
    </location>
</feature>
<evidence type="ECO:0000313" key="3">
    <source>
        <dbReference type="EMBL" id="CAB9509052.1"/>
    </source>
</evidence>
<dbReference type="AlphaFoldDB" id="A0A9N8HDR1"/>
<sequence>MMHTSMPELHSWNPDDRWYLEDEDHLDASDHHSEVVTNGPRQRFGELTDRPRFFLGGSDPIRPTGPRRKLRASWLENTPPALTPIPKPTRIWKPPSRKTNDGSFQQHQHVLSKKAEPKEADGKKKAARKVKEETHQEHRDQPEETTSELKETECPERSVVNDHGNGVTRTDTSSKENAAPPPRLANTKTPQSDNKETSVSSKSKTNKRRKSKQGDNKANPGPTAKPMAKPRFGTNTRRTSAAKKPVPKDVTQSDPKIACSSKELPLDDESLRLSDISSDCENESEPKKTFRSSLLHHTTRNSASCPEIKTVRWATNLETRMPQSPLKTDRVTNQEPASNESHSAKYEAIIQQQTKTPESPLKKTSVRDTATLEPTSNGSRCAKPETKIQHQTKTPPSTPLKTDRVSNHEPTSNDSHCVKHEGIIQQQAKEIERIRKENELLRNQLAESHNKAAKLEQKLNAIKSMCLED</sequence>
<proteinExistence type="predicted"/>
<feature type="compositionally biased region" description="Polar residues" evidence="2">
    <location>
        <begin position="291"/>
        <end position="304"/>
    </location>
</feature>
<evidence type="ECO:0000313" key="4">
    <source>
        <dbReference type="Proteomes" id="UP001153069"/>
    </source>
</evidence>
<comment type="caution">
    <text evidence="3">The sequence shown here is derived from an EMBL/GenBank/DDBJ whole genome shotgun (WGS) entry which is preliminary data.</text>
</comment>
<reference evidence="3" key="1">
    <citation type="submission" date="2020-06" db="EMBL/GenBank/DDBJ databases">
        <authorList>
            <consortium name="Plant Systems Biology data submission"/>
        </authorList>
    </citation>
    <scope>NUCLEOTIDE SEQUENCE</scope>
    <source>
        <strain evidence="3">D6</strain>
    </source>
</reference>
<organism evidence="3 4">
    <name type="scientific">Seminavis robusta</name>
    <dbReference type="NCBI Taxonomy" id="568900"/>
    <lineage>
        <taxon>Eukaryota</taxon>
        <taxon>Sar</taxon>
        <taxon>Stramenopiles</taxon>
        <taxon>Ochrophyta</taxon>
        <taxon>Bacillariophyta</taxon>
        <taxon>Bacillariophyceae</taxon>
        <taxon>Bacillariophycidae</taxon>
        <taxon>Naviculales</taxon>
        <taxon>Naviculaceae</taxon>
        <taxon>Seminavis</taxon>
    </lineage>
</organism>
<feature type="region of interest" description="Disordered" evidence="2">
    <location>
        <begin position="28"/>
        <end position="420"/>
    </location>
</feature>
<feature type="compositionally biased region" description="Basic and acidic residues" evidence="2">
    <location>
        <begin position="43"/>
        <end position="52"/>
    </location>
</feature>
<dbReference type="Proteomes" id="UP001153069">
    <property type="component" value="Unassembled WGS sequence"/>
</dbReference>
<keyword evidence="1" id="KW-0175">Coiled coil</keyword>
<keyword evidence="4" id="KW-1185">Reference proteome</keyword>
<protein>
    <submittedName>
        <fullName evidence="3">Uncharacterized protein</fullName>
    </submittedName>
</protein>
<accession>A0A9N8HDR1</accession>
<evidence type="ECO:0000256" key="1">
    <source>
        <dbReference type="SAM" id="Coils"/>
    </source>
</evidence>